<evidence type="ECO:0000256" key="1">
    <source>
        <dbReference type="ARBA" id="ARBA00000900"/>
    </source>
</evidence>
<dbReference type="Gene3D" id="3.30.390.130">
    <property type="match status" value="1"/>
</dbReference>
<dbReference type="GO" id="GO:0016567">
    <property type="term" value="P:protein ubiquitination"/>
    <property type="evidence" value="ECO:0007669"/>
    <property type="project" value="UniProtKB-UniRule"/>
</dbReference>
<sequence length="111" mass="12298">MLVSRVSFQSGVQGPSHPSPGSPYYAVGFPRHSLLPDTALGRQVLAALRRAWERRLLFTVEVSQTTGREHVVAWRAPPPPSAPHHYLPPHPPRPLPALLAALARLLRDHEQ</sequence>
<dbReference type="UniPathway" id="UPA00143"/>
<reference evidence="8" key="1">
    <citation type="submission" date="2021-09" db="EMBL/GenBank/DDBJ databases">
        <authorList>
            <person name="Martin H S."/>
        </authorList>
    </citation>
    <scope>NUCLEOTIDE SEQUENCE</scope>
</reference>
<keyword evidence="4 5" id="KW-0479">Metal-binding</keyword>
<feature type="region of interest" description="Disordered" evidence="6">
    <location>
        <begin position="1"/>
        <end position="23"/>
    </location>
</feature>
<feature type="domain" description="Deltex C-terminal" evidence="7">
    <location>
        <begin position="6"/>
        <end position="74"/>
    </location>
</feature>
<comment type="subcellular location">
    <subcellularLocation>
        <location evidence="5">Cytoplasm</location>
    </subcellularLocation>
</comment>
<dbReference type="GO" id="GO:0008270">
    <property type="term" value="F:zinc ion binding"/>
    <property type="evidence" value="ECO:0007669"/>
    <property type="project" value="UniProtKB-KW"/>
</dbReference>
<dbReference type="AlphaFoldDB" id="A0A8J2QFA3"/>
<comment type="pathway">
    <text evidence="2 5">Protein modification; protein ubiquitination.</text>
</comment>
<evidence type="ECO:0000256" key="2">
    <source>
        <dbReference type="ARBA" id="ARBA00004906"/>
    </source>
</evidence>
<keyword evidence="5" id="KW-0963">Cytoplasm</keyword>
<comment type="caution">
    <text evidence="8">The sequence shown here is derived from an EMBL/GenBank/DDBJ whole genome shotgun (WGS) entry which is preliminary data.</text>
</comment>
<evidence type="ECO:0000259" key="7">
    <source>
        <dbReference type="Pfam" id="PF18102"/>
    </source>
</evidence>
<keyword evidence="5" id="KW-0862">Zinc</keyword>
<dbReference type="GO" id="GO:0005737">
    <property type="term" value="C:cytoplasm"/>
    <property type="evidence" value="ECO:0007669"/>
    <property type="project" value="UniProtKB-SubCell"/>
</dbReference>
<name>A0A8J2QFA3_9NEOP</name>
<dbReference type="EC" id="2.3.2.27" evidence="5"/>
<protein>
    <recommendedName>
        <fullName evidence="5">E3 ubiquitin-protein ligase</fullName>
        <ecNumber evidence="5">2.3.2.27</ecNumber>
    </recommendedName>
</protein>
<keyword evidence="3 5" id="KW-0808">Transferase</keyword>
<accession>A0A8J2QFA3</accession>
<dbReference type="InterPro" id="IPR039399">
    <property type="entry name" value="Deltex_C_sf"/>
</dbReference>
<evidence type="ECO:0000256" key="5">
    <source>
        <dbReference type="RuleBase" id="RU367105"/>
    </source>
</evidence>
<gene>
    <name evidence="8" type="ORF">DCHRY22_LOCUS3057</name>
</gene>
<evidence type="ECO:0000313" key="8">
    <source>
        <dbReference type="EMBL" id="CAG9561567.1"/>
    </source>
</evidence>
<dbReference type="Pfam" id="PF18102">
    <property type="entry name" value="DTC"/>
    <property type="match status" value="1"/>
</dbReference>
<keyword evidence="9" id="KW-1185">Reference proteome</keyword>
<dbReference type="InterPro" id="IPR039396">
    <property type="entry name" value="Deltex_C"/>
</dbReference>
<keyword evidence="5" id="KW-0863">Zinc-finger</keyword>
<organism evidence="8 9">
    <name type="scientific">Danaus chrysippus</name>
    <name type="common">African queen</name>
    <dbReference type="NCBI Taxonomy" id="151541"/>
    <lineage>
        <taxon>Eukaryota</taxon>
        <taxon>Metazoa</taxon>
        <taxon>Ecdysozoa</taxon>
        <taxon>Arthropoda</taxon>
        <taxon>Hexapoda</taxon>
        <taxon>Insecta</taxon>
        <taxon>Pterygota</taxon>
        <taxon>Neoptera</taxon>
        <taxon>Endopterygota</taxon>
        <taxon>Lepidoptera</taxon>
        <taxon>Glossata</taxon>
        <taxon>Ditrysia</taxon>
        <taxon>Papilionoidea</taxon>
        <taxon>Nymphalidae</taxon>
        <taxon>Danainae</taxon>
        <taxon>Danaini</taxon>
        <taxon>Danaina</taxon>
        <taxon>Danaus</taxon>
        <taxon>Anosia</taxon>
    </lineage>
</organism>
<dbReference type="EMBL" id="CAKASE010000047">
    <property type="protein sequence ID" value="CAG9561567.1"/>
    <property type="molecule type" value="Genomic_DNA"/>
</dbReference>
<evidence type="ECO:0000256" key="4">
    <source>
        <dbReference type="ARBA" id="ARBA00022723"/>
    </source>
</evidence>
<comment type="similarity">
    <text evidence="5">Belongs to the Deltex family.</text>
</comment>
<dbReference type="Proteomes" id="UP000789524">
    <property type="component" value="Unassembled WGS sequence"/>
</dbReference>
<proteinExistence type="inferred from homology"/>
<dbReference type="InterPro" id="IPR039398">
    <property type="entry name" value="Deltex_fam"/>
</dbReference>
<evidence type="ECO:0000256" key="6">
    <source>
        <dbReference type="SAM" id="MobiDB-lite"/>
    </source>
</evidence>
<dbReference type="GO" id="GO:0061630">
    <property type="term" value="F:ubiquitin protein ligase activity"/>
    <property type="evidence" value="ECO:0007669"/>
    <property type="project" value="UniProtKB-UniRule"/>
</dbReference>
<dbReference type="PANTHER" id="PTHR12622">
    <property type="entry name" value="DELTEX-RELATED"/>
    <property type="match status" value="1"/>
</dbReference>
<evidence type="ECO:0000256" key="3">
    <source>
        <dbReference type="ARBA" id="ARBA00022679"/>
    </source>
</evidence>
<dbReference type="GO" id="GO:0007219">
    <property type="term" value="P:Notch signaling pathway"/>
    <property type="evidence" value="ECO:0007669"/>
    <property type="project" value="InterPro"/>
</dbReference>
<comment type="catalytic activity">
    <reaction evidence="1 5">
        <text>S-ubiquitinyl-[E2 ubiquitin-conjugating enzyme]-L-cysteine + [acceptor protein]-L-lysine = [E2 ubiquitin-conjugating enzyme]-L-cysteine + N(6)-ubiquitinyl-[acceptor protein]-L-lysine.</text>
        <dbReference type="EC" id="2.3.2.27"/>
    </reaction>
</comment>
<evidence type="ECO:0000313" key="9">
    <source>
        <dbReference type="Proteomes" id="UP000789524"/>
    </source>
</evidence>